<name>A0AAV6XYP7_9LAMI</name>
<feature type="domain" description="F-box/LRR-repeat protein 15/At3g58940/PEG3-like LRR" evidence="1">
    <location>
        <begin position="105"/>
        <end position="147"/>
    </location>
</feature>
<evidence type="ECO:0000313" key="2">
    <source>
        <dbReference type="EMBL" id="KAG8385237.1"/>
    </source>
</evidence>
<dbReference type="Proteomes" id="UP000826271">
    <property type="component" value="Unassembled WGS sequence"/>
</dbReference>
<sequence length="202" mass="22944">MISLTVLAFHRSRHLRRLSLASCYDISGIYEEEYGFEDEGGGLIKAVKQFPELEELHLIIMKAIGAEDIKAIGISCPMLKSFTFNNIWYSNSLSEEQELNEVAFAVAKNMPNLRRLGLIGNEMKNEGLQAILEGCPHLESLDLRRCLNLDLGGDLGKRCSHQIKCLRRPSDSTHDYGWFADDSYQHKSDSPDSDAWFFGYDY</sequence>
<dbReference type="SUPFAM" id="SSF52047">
    <property type="entry name" value="RNI-like"/>
    <property type="match status" value="1"/>
</dbReference>
<evidence type="ECO:0000313" key="3">
    <source>
        <dbReference type="Proteomes" id="UP000826271"/>
    </source>
</evidence>
<dbReference type="Pfam" id="PF24758">
    <property type="entry name" value="LRR_At5g56370"/>
    <property type="match status" value="1"/>
</dbReference>
<dbReference type="PANTHER" id="PTHR38926:SF2">
    <property type="entry name" value="F-BOX_LRR-REPEAT PROTEIN 21-RELATED"/>
    <property type="match status" value="1"/>
</dbReference>
<evidence type="ECO:0000259" key="1">
    <source>
        <dbReference type="Pfam" id="PF24758"/>
    </source>
</evidence>
<protein>
    <recommendedName>
        <fullName evidence="1">F-box/LRR-repeat protein 15/At3g58940/PEG3-like LRR domain-containing protein</fullName>
    </recommendedName>
</protein>
<comment type="caution">
    <text evidence="2">The sequence shown here is derived from an EMBL/GenBank/DDBJ whole genome shotgun (WGS) entry which is preliminary data.</text>
</comment>
<dbReference type="InterPro" id="IPR032675">
    <property type="entry name" value="LRR_dom_sf"/>
</dbReference>
<accession>A0AAV6XYP7</accession>
<dbReference type="AlphaFoldDB" id="A0AAV6XYP7"/>
<reference evidence="2" key="1">
    <citation type="submission" date="2019-10" db="EMBL/GenBank/DDBJ databases">
        <authorList>
            <person name="Zhang R."/>
            <person name="Pan Y."/>
            <person name="Wang J."/>
            <person name="Ma R."/>
            <person name="Yu S."/>
        </authorList>
    </citation>
    <scope>NUCLEOTIDE SEQUENCE</scope>
    <source>
        <strain evidence="2">LA-IB0</strain>
        <tissue evidence="2">Leaf</tissue>
    </source>
</reference>
<dbReference type="Gene3D" id="3.80.10.10">
    <property type="entry name" value="Ribonuclease Inhibitor"/>
    <property type="match status" value="1"/>
</dbReference>
<organism evidence="2 3">
    <name type="scientific">Buddleja alternifolia</name>
    <dbReference type="NCBI Taxonomy" id="168488"/>
    <lineage>
        <taxon>Eukaryota</taxon>
        <taxon>Viridiplantae</taxon>
        <taxon>Streptophyta</taxon>
        <taxon>Embryophyta</taxon>
        <taxon>Tracheophyta</taxon>
        <taxon>Spermatophyta</taxon>
        <taxon>Magnoliopsida</taxon>
        <taxon>eudicotyledons</taxon>
        <taxon>Gunneridae</taxon>
        <taxon>Pentapetalae</taxon>
        <taxon>asterids</taxon>
        <taxon>lamiids</taxon>
        <taxon>Lamiales</taxon>
        <taxon>Scrophulariaceae</taxon>
        <taxon>Buddlejeae</taxon>
        <taxon>Buddleja</taxon>
    </lineage>
</organism>
<dbReference type="InterPro" id="IPR055411">
    <property type="entry name" value="LRR_FXL15/At3g58940/PEG3-like"/>
</dbReference>
<dbReference type="PANTHER" id="PTHR38926">
    <property type="entry name" value="F-BOX DOMAIN CONTAINING PROTEIN, EXPRESSED"/>
    <property type="match status" value="1"/>
</dbReference>
<dbReference type="EMBL" id="WHWC01000003">
    <property type="protein sequence ID" value="KAG8385237.1"/>
    <property type="molecule type" value="Genomic_DNA"/>
</dbReference>
<proteinExistence type="predicted"/>
<keyword evidence="3" id="KW-1185">Reference proteome</keyword>
<gene>
    <name evidence="2" type="ORF">BUALT_Bualt03G0021200</name>
</gene>